<gene>
    <name evidence="1" type="ORF">GCM10010971_37590</name>
</gene>
<dbReference type="Proteomes" id="UP000621859">
    <property type="component" value="Unassembled WGS sequence"/>
</dbReference>
<evidence type="ECO:0000313" key="1">
    <source>
        <dbReference type="EMBL" id="GGP27940.1"/>
    </source>
</evidence>
<organism evidence="1 2">
    <name type="scientific">Silvimonas amylolytica</name>
    <dbReference type="NCBI Taxonomy" id="449663"/>
    <lineage>
        <taxon>Bacteria</taxon>
        <taxon>Pseudomonadati</taxon>
        <taxon>Pseudomonadota</taxon>
        <taxon>Betaproteobacteria</taxon>
        <taxon>Neisseriales</taxon>
        <taxon>Chitinibacteraceae</taxon>
        <taxon>Silvimonas</taxon>
    </lineage>
</organism>
<accession>A0ABQ2PR64</accession>
<comment type="caution">
    <text evidence="1">The sequence shown here is derived from an EMBL/GenBank/DDBJ whole genome shotgun (WGS) entry which is preliminary data.</text>
</comment>
<sequence>MGMMIVVGLLLIFVGAIYLAHKKEKEKEAARVAYVNSLEQLKSSPTDADLKQTTLALGRIYSNLTRDKKGQTIFDEIALMNDIGAACAAASSADRTPNISTSAEERLGKLVALREAGLINETEFSEKKKEILNSL</sequence>
<name>A0ABQ2PR64_9NEIS</name>
<dbReference type="RefSeq" id="WP_188697769.1">
    <property type="nucleotide sequence ID" value="NZ_BMLY01000008.1"/>
</dbReference>
<evidence type="ECO:0008006" key="3">
    <source>
        <dbReference type="Google" id="ProtNLM"/>
    </source>
</evidence>
<evidence type="ECO:0000313" key="2">
    <source>
        <dbReference type="Proteomes" id="UP000621859"/>
    </source>
</evidence>
<dbReference type="EMBL" id="BMLY01000008">
    <property type="protein sequence ID" value="GGP27940.1"/>
    <property type="molecule type" value="Genomic_DNA"/>
</dbReference>
<keyword evidence="2" id="KW-1185">Reference proteome</keyword>
<proteinExistence type="predicted"/>
<reference evidence="2" key="1">
    <citation type="journal article" date="2019" name="Int. J. Syst. Evol. Microbiol.">
        <title>The Global Catalogue of Microorganisms (GCM) 10K type strain sequencing project: providing services to taxonomists for standard genome sequencing and annotation.</title>
        <authorList>
            <consortium name="The Broad Institute Genomics Platform"/>
            <consortium name="The Broad Institute Genome Sequencing Center for Infectious Disease"/>
            <person name="Wu L."/>
            <person name="Ma J."/>
        </authorList>
    </citation>
    <scope>NUCLEOTIDE SEQUENCE [LARGE SCALE GENOMIC DNA]</scope>
    <source>
        <strain evidence="2">CGMCC 1.8860</strain>
    </source>
</reference>
<protein>
    <recommendedName>
        <fullName evidence="3">Short C-terminal domain-containing protein</fullName>
    </recommendedName>
</protein>